<reference evidence="2 3" key="1">
    <citation type="submission" date="2013-09" db="EMBL/GenBank/DDBJ databases">
        <title>High correlation between genotypes and phenotypes of environmental bacteria Comamonas testosteroni strains.</title>
        <authorList>
            <person name="Liu L."/>
            <person name="Zhu W."/>
            <person name="Xia X."/>
            <person name="Xu B."/>
            <person name="Luo M."/>
            <person name="Wang G."/>
        </authorList>
    </citation>
    <scope>NUCLEOTIDE SEQUENCE [LARGE SCALE GENOMIC DNA]</scope>
    <source>
        <strain evidence="2 3">JL40</strain>
    </source>
</reference>
<dbReference type="EMBL" id="AWOR01000037">
    <property type="protein sequence ID" value="KGH30786.1"/>
    <property type="molecule type" value="Genomic_DNA"/>
</dbReference>
<evidence type="ECO:0000313" key="3">
    <source>
        <dbReference type="Proteomes" id="UP000029553"/>
    </source>
</evidence>
<proteinExistence type="predicted"/>
<keyword evidence="1" id="KW-0472">Membrane</keyword>
<gene>
    <name evidence="2" type="ORF">P353_07970</name>
</gene>
<evidence type="ECO:0008006" key="4">
    <source>
        <dbReference type="Google" id="ProtNLM"/>
    </source>
</evidence>
<feature type="transmembrane region" description="Helical" evidence="1">
    <location>
        <begin position="55"/>
        <end position="73"/>
    </location>
</feature>
<comment type="caution">
    <text evidence="2">The sequence shown here is derived from an EMBL/GenBank/DDBJ whole genome shotgun (WGS) entry which is preliminary data.</text>
</comment>
<evidence type="ECO:0000313" key="2">
    <source>
        <dbReference type="EMBL" id="KGH30786.1"/>
    </source>
</evidence>
<sequence length="92" mass="10170">MLKKKWAILWVVRYAPIELILGLTLFLAGSFGLHSCIEASKTELPFDTVVTAFGIWPWLLTLLVGLGAILYAWNIGAGVKMLHDSLERATAK</sequence>
<keyword evidence="1" id="KW-0812">Transmembrane</keyword>
<name>A0A096FK97_COMTE</name>
<evidence type="ECO:0000256" key="1">
    <source>
        <dbReference type="SAM" id="Phobius"/>
    </source>
</evidence>
<protein>
    <recommendedName>
        <fullName evidence="4">Transmembrane protein</fullName>
    </recommendedName>
</protein>
<accession>A0A096FK97</accession>
<dbReference type="Proteomes" id="UP000029553">
    <property type="component" value="Unassembled WGS sequence"/>
</dbReference>
<dbReference type="RefSeq" id="WP_034367512.1">
    <property type="nucleotide sequence ID" value="NZ_AWOR01000037.1"/>
</dbReference>
<organism evidence="2 3">
    <name type="scientific">Comamonas testosteroni</name>
    <name type="common">Pseudomonas testosteroni</name>
    <dbReference type="NCBI Taxonomy" id="285"/>
    <lineage>
        <taxon>Bacteria</taxon>
        <taxon>Pseudomonadati</taxon>
        <taxon>Pseudomonadota</taxon>
        <taxon>Betaproteobacteria</taxon>
        <taxon>Burkholderiales</taxon>
        <taxon>Comamonadaceae</taxon>
        <taxon>Comamonas</taxon>
    </lineage>
</organism>
<dbReference type="AlphaFoldDB" id="A0A096FK97"/>
<keyword evidence="1" id="KW-1133">Transmembrane helix</keyword>